<reference evidence="2" key="2">
    <citation type="journal article" date="2024" name="Plant">
        <title>Genomic evolution and insights into agronomic trait innovations of Sesamum species.</title>
        <authorList>
            <person name="Miao H."/>
            <person name="Wang L."/>
            <person name="Qu L."/>
            <person name="Liu H."/>
            <person name="Sun Y."/>
            <person name="Le M."/>
            <person name="Wang Q."/>
            <person name="Wei S."/>
            <person name="Zheng Y."/>
            <person name="Lin W."/>
            <person name="Duan Y."/>
            <person name="Cao H."/>
            <person name="Xiong S."/>
            <person name="Wang X."/>
            <person name="Wei L."/>
            <person name="Li C."/>
            <person name="Ma Q."/>
            <person name="Ju M."/>
            <person name="Zhao R."/>
            <person name="Li G."/>
            <person name="Mu C."/>
            <person name="Tian Q."/>
            <person name="Mei H."/>
            <person name="Zhang T."/>
            <person name="Gao T."/>
            <person name="Zhang H."/>
        </authorList>
    </citation>
    <scope>NUCLEOTIDE SEQUENCE</scope>
    <source>
        <strain evidence="2">G02</strain>
    </source>
</reference>
<accession>A0AAW2LAV7</accession>
<evidence type="ECO:0000313" key="2">
    <source>
        <dbReference type="EMBL" id="KAL0316306.1"/>
    </source>
</evidence>
<dbReference type="EMBL" id="JACGWJ010000025">
    <property type="protein sequence ID" value="KAL0316306.1"/>
    <property type="molecule type" value="Genomic_DNA"/>
</dbReference>
<protein>
    <submittedName>
        <fullName evidence="2">Uncharacterized protein</fullName>
    </submittedName>
</protein>
<dbReference type="PANTHER" id="PTHR35286:SF1">
    <property type="entry name" value="EXPRESSED PROTEIN"/>
    <property type="match status" value="1"/>
</dbReference>
<proteinExistence type="predicted"/>
<dbReference type="PANTHER" id="PTHR35286">
    <property type="entry name" value="EXPRESSED PROTEIN"/>
    <property type="match status" value="1"/>
</dbReference>
<sequence length="222" mass="24537">MSNRSSSSSAPPSTTSSSNPSCPLSTAHPNLHAPPPFSTAEVLDDLRFFEMLLHLSESDSDSDSEKDNSSLSSQTQLAKEESKLEKEIVRIILSGETKKLKPNSGQAVNIGEHHICVGFHEETGSDYRVWEWHGHIVLFDEETGYAMEYIYGNYFERVAGANREMKKTLKKEGDGVGGDEKVIKEEKVANAGLKELFECGETSGRQIIHRSLLSNSGSPRFM</sequence>
<name>A0AAW2LAV7_SESRA</name>
<organism evidence="2">
    <name type="scientific">Sesamum radiatum</name>
    <name type="common">Black benniseed</name>
    <dbReference type="NCBI Taxonomy" id="300843"/>
    <lineage>
        <taxon>Eukaryota</taxon>
        <taxon>Viridiplantae</taxon>
        <taxon>Streptophyta</taxon>
        <taxon>Embryophyta</taxon>
        <taxon>Tracheophyta</taxon>
        <taxon>Spermatophyta</taxon>
        <taxon>Magnoliopsida</taxon>
        <taxon>eudicotyledons</taxon>
        <taxon>Gunneridae</taxon>
        <taxon>Pentapetalae</taxon>
        <taxon>asterids</taxon>
        <taxon>lamiids</taxon>
        <taxon>Lamiales</taxon>
        <taxon>Pedaliaceae</taxon>
        <taxon>Sesamum</taxon>
    </lineage>
</organism>
<feature type="region of interest" description="Disordered" evidence="1">
    <location>
        <begin position="1"/>
        <end position="36"/>
    </location>
</feature>
<feature type="region of interest" description="Disordered" evidence="1">
    <location>
        <begin position="58"/>
        <end position="79"/>
    </location>
</feature>
<reference evidence="2" key="1">
    <citation type="submission" date="2020-06" db="EMBL/GenBank/DDBJ databases">
        <authorList>
            <person name="Li T."/>
            <person name="Hu X."/>
            <person name="Zhang T."/>
            <person name="Song X."/>
            <person name="Zhang H."/>
            <person name="Dai N."/>
            <person name="Sheng W."/>
            <person name="Hou X."/>
            <person name="Wei L."/>
        </authorList>
    </citation>
    <scope>NUCLEOTIDE SEQUENCE</scope>
    <source>
        <strain evidence="2">G02</strain>
        <tissue evidence="2">Leaf</tissue>
    </source>
</reference>
<gene>
    <name evidence="2" type="ORF">Sradi_5508800</name>
</gene>
<dbReference type="AlphaFoldDB" id="A0AAW2LAV7"/>
<comment type="caution">
    <text evidence="2">The sequence shown here is derived from an EMBL/GenBank/DDBJ whole genome shotgun (WGS) entry which is preliminary data.</text>
</comment>
<feature type="compositionally biased region" description="Low complexity" evidence="1">
    <location>
        <begin position="1"/>
        <end position="26"/>
    </location>
</feature>
<evidence type="ECO:0000256" key="1">
    <source>
        <dbReference type="SAM" id="MobiDB-lite"/>
    </source>
</evidence>